<feature type="compositionally biased region" description="Acidic residues" evidence="1">
    <location>
        <begin position="101"/>
        <end position="112"/>
    </location>
</feature>
<dbReference type="EMBL" id="JJMT01000001">
    <property type="protein sequence ID" value="KEO46842.1"/>
    <property type="molecule type" value="Genomic_DNA"/>
</dbReference>
<feature type="region of interest" description="Disordered" evidence="1">
    <location>
        <begin position="91"/>
        <end position="112"/>
    </location>
</feature>
<dbReference type="Proteomes" id="UP000422997">
    <property type="component" value="Chromosome"/>
</dbReference>
<sequence>MNMMLVLAIYVVAIVAYVAFSRRRQAKAQEDRFAGLAKGAEVETIGGLIAIVDEIDKENNRIVLDAEGVFLTFDLSRSIMKVITPAPTTETAETTKKTIIEEDSAIESSDEK</sequence>
<reference evidence="2 4" key="1">
    <citation type="submission" date="2014-04" db="EMBL/GenBank/DDBJ databases">
        <title>Variable characteristics of bacteriocin-producing Streptococcus salivarius strains isolated from Malaysian subjects.</title>
        <authorList>
            <person name="Philip K."/>
            <person name="Barbour A."/>
        </authorList>
    </citation>
    <scope>NUCLEOTIDE SEQUENCE [LARGE SCALE GENOMIC DNA]</scope>
    <source>
        <strain evidence="2 4">NU10</strain>
    </source>
</reference>
<dbReference type="Pfam" id="PF02699">
    <property type="entry name" value="YajC"/>
    <property type="match status" value="1"/>
</dbReference>
<protein>
    <submittedName>
        <fullName evidence="2">Preprotein translocase subunit YajC</fullName>
    </submittedName>
</protein>
<reference evidence="3 5" key="2">
    <citation type="submission" date="2016-11" db="EMBL/GenBank/DDBJ databases">
        <title>The potential of Streptococcus salivarius to inhibit the production of volatile sulphur compounds in the oral cavity.</title>
        <authorList>
            <person name="Sun L."/>
            <person name="Li Z."/>
            <person name="Jin D."/>
            <person name="Zhao H."/>
        </authorList>
    </citation>
    <scope>NUCLEOTIDE SEQUENCE [LARGE SCALE GENOMIC DNA]</scope>
    <source>
        <strain evidence="3 5">ICDC2</strain>
    </source>
</reference>
<dbReference type="AlphaFoldDB" id="A0A074J2P2"/>
<proteinExistence type="predicted"/>
<gene>
    <name evidence="3" type="ORF">BSR19_01135</name>
    <name evidence="2" type="ORF">DL07_00230</name>
</gene>
<organism evidence="2 4">
    <name type="scientific">Streptococcus salivarius</name>
    <dbReference type="NCBI Taxonomy" id="1304"/>
    <lineage>
        <taxon>Bacteria</taxon>
        <taxon>Bacillati</taxon>
        <taxon>Bacillota</taxon>
        <taxon>Bacilli</taxon>
        <taxon>Lactobacillales</taxon>
        <taxon>Streptococcaceae</taxon>
        <taxon>Streptococcus</taxon>
    </lineage>
</organism>
<dbReference type="SMART" id="SM01323">
    <property type="entry name" value="YajC"/>
    <property type="match status" value="1"/>
</dbReference>
<evidence type="ECO:0000313" key="2">
    <source>
        <dbReference type="EMBL" id="KEO46842.1"/>
    </source>
</evidence>
<evidence type="ECO:0000313" key="3">
    <source>
        <dbReference type="EMBL" id="QGU79819.1"/>
    </source>
</evidence>
<name>A0A074J2P2_STRSL</name>
<dbReference type="InterPro" id="IPR003849">
    <property type="entry name" value="Preprotein_translocase_YajC"/>
</dbReference>
<evidence type="ECO:0000256" key="1">
    <source>
        <dbReference type="SAM" id="MobiDB-lite"/>
    </source>
</evidence>
<evidence type="ECO:0000313" key="5">
    <source>
        <dbReference type="Proteomes" id="UP000422997"/>
    </source>
</evidence>
<accession>A0A074J2P2</accession>
<dbReference type="Proteomes" id="UP000027855">
    <property type="component" value="Unassembled WGS sequence"/>
</dbReference>
<dbReference type="RefSeq" id="WP_013989990.1">
    <property type="nucleotide sequence ID" value="NZ_CP018187.1"/>
</dbReference>
<dbReference type="EMBL" id="CP018187">
    <property type="protein sequence ID" value="QGU79819.1"/>
    <property type="molecule type" value="Genomic_DNA"/>
</dbReference>
<evidence type="ECO:0000313" key="4">
    <source>
        <dbReference type="Proteomes" id="UP000027855"/>
    </source>
</evidence>